<dbReference type="InterPro" id="IPR011008">
    <property type="entry name" value="Dimeric_a/b-barrel"/>
</dbReference>
<evidence type="ECO:0008006" key="3">
    <source>
        <dbReference type="Google" id="ProtNLM"/>
    </source>
</evidence>
<gene>
    <name evidence="1" type="ORF">DFR67_107234</name>
</gene>
<name>A0A318RI70_WILLI</name>
<dbReference type="SUPFAM" id="SSF54909">
    <property type="entry name" value="Dimeric alpha+beta barrel"/>
    <property type="match status" value="1"/>
</dbReference>
<evidence type="ECO:0000313" key="2">
    <source>
        <dbReference type="Proteomes" id="UP000247591"/>
    </source>
</evidence>
<comment type="caution">
    <text evidence="1">The sequence shown here is derived from an EMBL/GenBank/DDBJ whole genome shotgun (WGS) entry which is preliminary data.</text>
</comment>
<sequence>MADSYLFVFSNPTEGNDDEFNSWYETRHVPDVLEVEGVTAAQRYDLAPITPPEVEGIAAPPAPAHRYLAVYELGRDPDIVMGSFLERVGSGQMPLSDSLDLAGVSMAVWRPRGERKVAGPVR</sequence>
<dbReference type="AlphaFoldDB" id="A0A318RI70"/>
<dbReference type="OrthoDB" id="3481501at2"/>
<organism evidence="1 2">
    <name type="scientific">Williamsia limnetica</name>
    <dbReference type="NCBI Taxonomy" id="882452"/>
    <lineage>
        <taxon>Bacteria</taxon>
        <taxon>Bacillati</taxon>
        <taxon>Actinomycetota</taxon>
        <taxon>Actinomycetes</taxon>
        <taxon>Mycobacteriales</taxon>
        <taxon>Nocardiaceae</taxon>
        <taxon>Williamsia</taxon>
    </lineage>
</organism>
<dbReference type="EMBL" id="QJSP01000007">
    <property type="protein sequence ID" value="PYE16989.1"/>
    <property type="molecule type" value="Genomic_DNA"/>
</dbReference>
<dbReference type="Proteomes" id="UP000247591">
    <property type="component" value="Unassembled WGS sequence"/>
</dbReference>
<proteinExistence type="predicted"/>
<reference evidence="1 2" key="1">
    <citation type="submission" date="2018-06" db="EMBL/GenBank/DDBJ databases">
        <title>Genomic Encyclopedia of Type Strains, Phase IV (KMG-IV): sequencing the most valuable type-strain genomes for metagenomic binning, comparative biology and taxonomic classification.</title>
        <authorList>
            <person name="Goeker M."/>
        </authorList>
    </citation>
    <scope>NUCLEOTIDE SEQUENCE [LARGE SCALE GENOMIC DNA]</scope>
    <source>
        <strain evidence="1 2">DSM 45521</strain>
    </source>
</reference>
<dbReference type="RefSeq" id="WP_084836505.1">
    <property type="nucleotide sequence ID" value="NZ_QJSP01000007.1"/>
</dbReference>
<protein>
    <recommendedName>
        <fullName evidence="3">EthD domain-containing protein</fullName>
    </recommendedName>
</protein>
<evidence type="ECO:0000313" key="1">
    <source>
        <dbReference type="EMBL" id="PYE16989.1"/>
    </source>
</evidence>
<keyword evidence="2" id="KW-1185">Reference proteome</keyword>
<accession>A0A318RI70</accession>